<proteinExistence type="inferred from homology"/>
<keyword evidence="4" id="KW-1185">Reference proteome</keyword>
<evidence type="ECO:0000256" key="1">
    <source>
        <dbReference type="ARBA" id="ARBA00025758"/>
    </source>
</evidence>
<evidence type="ECO:0000256" key="2">
    <source>
        <dbReference type="SAM" id="MobiDB-lite"/>
    </source>
</evidence>
<evidence type="ECO:0008006" key="5">
    <source>
        <dbReference type="Google" id="ProtNLM"/>
    </source>
</evidence>
<sequence length="378" mass="41106">MAATAAATAPEGSARRRAAYARPELEALRGAPSEEAQARLWTEVRAALVAAGCSGEYDGLLAAEDEEPRSRRGSKGRKAAGGGGAGAGRKWGEEAAAAPPFSGVPDIGAWRNGDLGVSHEHCLEAGARGPVVAYGVVEEQGEDVEYEDDSDDDYEGILKPAFAVDGDPDFESGEPFDGFEYLRRVRWEARQIPRVKVAKVDLSAARKEQTPYMPEIPDIPKYSPDLRASKQWEDAFLTHFSETRLVFSEHVSSDEPSVSGGMKNYTKPVSSTEPQIDPTLTMLCNMDAVAIAATLRNYIDMIQSLDSLSRNNCLWLFALCVAVDAPLDAETCASLRSLLRKCATILATKSEMDDEVVMLNILMAISGRYFGQYEHRCE</sequence>
<gene>
    <name evidence="3" type="ORF">PVAP13_9KG204600</name>
</gene>
<dbReference type="PANTHER" id="PTHR12794:SF0">
    <property type="entry name" value="GEM-ASSOCIATED PROTEIN 2"/>
    <property type="match status" value="1"/>
</dbReference>
<evidence type="ECO:0000313" key="4">
    <source>
        <dbReference type="Proteomes" id="UP000823388"/>
    </source>
</evidence>
<protein>
    <recommendedName>
        <fullName evidence="5">Gem-associated protein 2</fullName>
    </recommendedName>
</protein>
<organism evidence="3 4">
    <name type="scientific">Panicum virgatum</name>
    <name type="common">Blackwell switchgrass</name>
    <dbReference type="NCBI Taxonomy" id="38727"/>
    <lineage>
        <taxon>Eukaryota</taxon>
        <taxon>Viridiplantae</taxon>
        <taxon>Streptophyta</taxon>
        <taxon>Embryophyta</taxon>
        <taxon>Tracheophyta</taxon>
        <taxon>Spermatophyta</taxon>
        <taxon>Magnoliopsida</taxon>
        <taxon>Liliopsida</taxon>
        <taxon>Poales</taxon>
        <taxon>Poaceae</taxon>
        <taxon>PACMAD clade</taxon>
        <taxon>Panicoideae</taxon>
        <taxon>Panicodae</taxon>
        <taxon>Paniceae</taxon>
        <taxon>Panicinae</taxon>
        <taxon>Panicum</taxon>
        <taxon>Panicum sect. Hiantes</taxon>
    </lineage>
</organism>
<dbReference type="EMBL" id="CM029053">
    <property type="protein sequence ID" value="KAG2548880.1"/>
    <property type="molecule type" value="Genomic_DNA"/>
</dbReference>
<dbReference type="Gene3D" id="1.20.58.1070">
    <property type="match status" value="1"/>
</dbReference>
<evidence type="ECO:0000313" key="3">
    <source>
        <dbReference type="EMBL" id="KAG2548880.1"/>
    </source>
</evidence>
<name>A0A8T0NHR5_PANVG</name>
<feature type="region of interest" description="Disordered" evidence="2">
    <location>
        <begin position="61"/>
        <end position="91"/>
    </location>
</feature>
<dbReference type="GO" id="GO:0005634">
    <property type="term" value="C:nucleus"/>
    <property type="evidence" value="ECO:0007669"/>
    <property type="project" value="TreeGrafter"/>
</dbReference>
<dbReference type="OrthoDB" id="428895at2759"/>
<reference evidence="3 4" key="1">
    <citation type="submission" date="2020-05" db="EMBL/GenBank/DDBJ databases">
        <title>WGS assembly of Panicum virgatum.</title>
        <authorList>
            <person name="Lovell J.T."/>
            <person name="Jenkins J."/>
            <person name="Shu S."/>
            <person name="Juenger T.E."/>
            <person name="Schmutz J."/>
        </authorList>
    </citation>
    <scope>NUCLEOTIDE SEQUENCE [LARGE SCALE GENOMIC DNA]</scope>
    <source>
        <strain evidence="4">cv. AP13</strain>
    </source>
</reference>
<dbReference type="GO" id="GO:0032797">
    <property type="term" value="C:SMN complex"/>
    <property type="evidence" value="ECO:0007669"/>
    <property type="project" value="TreeGrafter"/>
</dbReference>
<dbReference type="AlphaFoldDB" id="A0A8T0NHR5"/>
<dbReference type="Proteomes" id="UP000823388">
    <property type="component" value="Chromosome 9K"/>
</dbReference>
<dbReference type="InterPro" id="IPR035426">
    <property type="entry name" value="Gemin2/Brr1"/>
</dbReference>
<dbReference type="PANTHER" id="PTHR12794">
    <property type="entry name" value="GEMIN2"/>
    <property type="match status" value="1"/>
</dbReference>
<comment type="similarity">
    <text evidence="1">Belongs to the gemin-2 family.</text>
</comment>
<feature type="compositionally biased region" description="Gly residues" evidence="2">
    <location>
        <begin position="79"/>
        <end position="89"/>
    </location>
</feature>
<comment type="caution">
    <text evidence="3">The sequence shown here is derived from an EMBL/GenBank/DDBJ whole genome shotgun (WGS) entry which is preliminary data.</text>
</comment>
<accession>A0A8T0NHR5</accession>
<dbReference type="Pfam" id="PF04938">
    <property type="entry name" value="SIP1"/>
    <property type="match status" value="1"/>
</dbReference>
<dbReference type="GO" id="GO:0000387">
    <property type="term" value="P:spliceosomal snRNP assembly"/>
    <property type="evidence" value="ECO:0007669"/>
    <property type="project" value="InterPro"/>
</dbReference>